<evidence type="ECO:0000313" key="2">
    <source>
        <dbReference type="EMBL" id="GHJ90067.1"/>
    </source>
</evidence>
<evidence type="ECO:0000256" key="1">
    <source>
        <dbReference type="SAM" id="MobiDB-lite"/>
    </source>
</evidence>
<sequence>MLFVAFTHARAHVKRKGQPDKELQDLRERMKALSDMLKATQAGNAGDGTSDGGSKSQDDDSDVGSTASVSNCSLRTSLPEENPSSVTDASRRAGESESA</sequence>
<comment type="caution">
    <text evidence="2">The sequence shown here is derived from an EMBL/GenBank/DDBJ whole genome shotgun (WGS) entry which is preliminary data.</text>
</comment>
<feature type="region of interest" description="Disordered" evidence="1">
    <location>
        <begin position="32"/>
        <end position="99"/>
    </location>
</feature>
<gene>
    <name evidence="2" type="ORF">NliqN6_6469</name>
</gene>
<feature type="compositionally biased region" description="Basic and acidic residues" evidence="1">
    <location>
        <begin position="89"/>
        <end position="99"/>
    </location>
</feature>
<dbReference type="Proteomes" id="UP000620104">
    <property type="component" value="Unassembled WGS sequence"/>
</dbReference>
<organism evidence="2 3">
    <name type="scientific">Naganishia liquefaciens</name>
    <dbReference type="NCBI Taxonomy" id="104408"/>
    <lineage>
        <taxon>Eukaryota</taxon>
        <taxon>Fungi</taxon>
        <taxon>Dikarya</taxon>
        <taxon>Basidiomycota</taxon>
        <taxon>Agaricomycotina</taxon>
        <taxon>Tremellomycetes</taxon>
        <taxon>Filobasidiales</taxon>
        <taxon>Filobasidiaceae</taxon>
        <taxon>Naganishia</taxon>
    </lineage>
</organism>
<evidence type="ECO:0000313" key="3">
    <source>
        <dbReference type="Proteomes" id="UP000620104"/>
    </source>
</evidence>
<proteinExistence type="predicted"/>
<feature type="compositionally biased region" description="Polar residues" evidence="1">
    <location>
        <begin position="66"/>
        <end position="76"/>
    </location>
</feature>
<dbReference type="EMBL" id="BLZA01000053">
    <property type="protein sequence ID" value="GHJ90067.1"/>
    <property type="molecule type" value="Genomic_DNA"/>
</dbReference>
<reference evidence="2" key="1">
    <citation type="submission" date="2020-07" db="EMBL/GenBank/DDBJ databases">
        <title>Draft Genome Sequence of a Deep-Sea Yeast, Naganishia (Cryptococcus) liquefaciens strain N6.</title>
        <authorList>
            <person name="Han Y.W."/>
            <person name="Kajitani R."/>
            <person name="Morimoto H."/>
            <person name="Parhat M."/>
            <person name="Tsubouchi H."/>
            <person name="Bakenova O."/>
            <person name="Ogata M."/>
            <person name="Argunhan B."/>
            <person name="Aoki R."/>
            <person name="Kajiwara S."/>
            <person name="Itoh T."/>
            <person name="Iwasaki H."/>
        </authorList>
    </citation>
    <scope>NUCLEOTIDE SEQUENCE</scope>
    <source>
        <strain evidence="2">N6</strain>
    </source>
</reference>
<protein>
    <submittedName>
        <fullName evidence="2">Uncharacterized protein</fullName>
    </submittedName>
</protein>
<dbReference type="AlphaFoldDB" id="A0A8H3TZL9"/>
<accession>A0A8H3TZL9</accession>
<name>A0A8H3TZL9_9TREE</name>
<keyword evidence="3" id="KW-1185">Reference proteome</keyword>